<reference evidence="1" key="1">
    <citation type="journal article" date="2021" name="Antonie Van Leeuwenhoek">
        <title>Draft genome and description of Waterburya agarophytonicola gen. nov. sp. nov. (Pleurocapsales, Cyanobacteria): a seaweed symbiont.</title>
        <authorList>
            <person name="Bonthond G."/>
            <person name="Shalygin S."/>
            <person name="Bayer T."/>
            <person name="Weinberger F."/>
        </authorList>
    </citation>
    <scope>NUCLEOTIDE SEQUENCE</scope>
    <source>
        <strain evidence="1">KI4</strain>
    </source>
</reference>
<protein>
    <submittedName>
        <fullName evidence="1">Uncharacterized protein</fullName>
    </submittedName>
</protein>
<evidence type="ECO:0000313" key="1">
    <source>
        <dbReference type="EMBL" id="MCC0177027.1"/>
    </source>
</evidence>
<gene>
    <name evidence="1" type="ORF">I4641_08560</name>
</gene>
<organism evidence="1 2">
    <name type="scientific">Waterburya agarophytonicola KI4</name>
    <dbReference type="NCBI Taxonomy" id="2874699"/>
    <lineage>
        <taxon>Bacteria</taxon>
        <taxon>Bacillati</taxon>
        <taxon>Cyanobacteriota</taxon>
        <taxon>Cyanophyceae</taxon>
        <taxon>Pleurocapsales</taxon>
        <taxon>Hyellaceae</taxon>
        <taxon>Waterburya</taxon>
        <taxon>Waterburya agarophytonicola</taxon>
    </lineage>
</organism>
<dbReference type="RefSeq" id="WP_229640065.1">
    <property type="nucleotide sequence ID" value="NZ_JADWDC010000015.1"/>
</dbReference>
<dbReference type="AlphaFoldDB" id="A0A964FFJ0"/>
<dbReference type="NCBIfam" id="NF045586">
    <property type="entry name" value="Npun_F0494_fam"/>
    <property type="match status" value="1"/>
</dbReference>
<dbReference type="InterPro" id="IPR054651">
    <property type="entry name" value="Npun_F0494-like"/>
</dbReference>
<dbReference type="Proteomes" id="UP000729733">
    <property type="component" value="Unassembled WGS sequence"/>
</dbReference>
<accession>A0A964FFJ0</accession>
<comment type="caution">
    <text evidence="1">The sequence shown here is derived from an EMBL/GenBank/DDBJ whole genome shotgun (WGS) entry which is preliminary data.</text>
</comment>
<dbReference type="EMBL" id="JADWDC010000015">
    <property type="protein sequence ID" value="MCC0177027.1"/>
    <property type="molecule type" value="Genomic_DNA"/>
</dbReference>
<keyword evidence="2" id="KW-1185">Reference proteome</keyword>
<name>A0A964FFJ0_9CYAN</name>
<sequence length="132" mass="15131">MNDSIKAYTYEQKTITRAKQALSCSPFCLKLFQNMRNQSVPIQKIAGTTGIKLGYADRAYSEPRIEDKLLWLINVGLLRREVDGQGLTDSFRLTPLGREIVREWEQGENQIPAPSFGDKATNWLNRWLQLSL</sequence>
<proteinExistence type="predicted"/>
<evidence type="ECO:0000313" key="2">
    <source>
        <dbReference type="Proteomes" id="UP000729733"/>
    </source>
</evidence>